<dbReference type="RefSeq" id="WP_380061872.1">
    <property type="nucleotide sequence ID" value="NZ_JBHSEI010000007.1"/>
</dbReference>
<dbReference type="InterPro" id="IPR023393">
    <property type="entry name" value="START-like_dom_sf"/>
</dbReference>
<name>A0ABV9IB89_9DEIO</name>
<gene>
    <name evidence="1" type="ORF">ACFO0D_11025</name>
</gene>
<sequence length="152" mass="17349">MARTEASQDIQRSPLDVFEYVRNPEHYPDWAGIVLEARNIRQPTFTQEGHYTSVSKFLGRRMELNFRMTVTERPLALRLESMGGPVPHSWHYTFEPRGNGTRVTVEVDGDPGTFFALAAPLVMTILHREIQTELLTLKNLLETVVPARRVAS</sequence>
<protein>
    <submittedName>
        <fullName evidence="1">SRPBCC family protein</fullName>
    </submittedName>
</protein>
<organism evidence="1 2">
    <name type="scientific">Deinococcus hohokamensis</name>
    <dbReference type="NCBI Taxonomy" id="309883"/>
    <lineage>
        <taxon>Bacteria</taxon>
        <taxon>Thermotogati</taxon>
        <taxon>Deinococcota</taxon>
        <taxon>Deinococci</taxon>
        <taxon>Deinococcales</taxon>
        <taxon>Deinococcaceae</taxon>
        <taxon>Deinococcus</taxon>
    </lineage>
</organism>
<evidence type="ECO:0000313" key="2">
    <source>
        <dbReference type="Proteomes" id="UP001595952"/>
    </source>
</evidence>
<dbReference type="InterPro" id="IPR019587">
    <property type="entry name" value="Polyketide_cyclase/dehydratase"/>
</dbReference>
<keyword evidence="2" id="KW-1185">Reference proteome</keyword>
<evidence type="ECO:0000313" key="1">
    <source>
        <dbReference type="EMBL" id="MFC4638871.1"/>
    </source>
</evidence>
<comment type="caution">
    <text evidence="1">The sequence shown here is derived from an EMBL/GenBank/DDBJ whole genome shotgun (WGS) entry which is preliminary data.</text>
</comment>
<dbReference type="Gene3D" id="3.30.530.20">
    <property type="match status" value="1"/>
</dbReference>
<accession>A0ABV9IB89</accession>
<reference evidence="2" key="1">
    <citation type="journal article" date="2019" name="Int. J. Syst. Evol. Microbiol.">
        <title>The Global Catalogue of Microorganisms (GCM) 10K type strain sequencing project: providing services to taxonomists for standard genome sequencing and annotation.</title>
        <authorList>
            <consortium name="The Broad Institute Genomics Platform"/>
            <consortium name="The Broad Institute Genome Sequencing Center for Infectious Disease"/>
            <person name="Wu L."/>
            <person name="Ma J."/>
        </authorList>
    </citation>
    <scope>NUCLEOTIDE SEQUENCE [LARGE SCALE GENOMIC DNA]</scope>
    <source>
        <strain evidence="2">CCUG 55995</strain>
    </source>
</reference>
<dbReference type="Pfam" id="PF10604">
    <property type="entry name" value="Polyketide_cyc2"/>
    <property type="match status" value="1"/>
</dbReference>
<dbReference type="SUPFAM" id="SSF55961">
    <property type="entry name" value="Bet v1-like"/>
    <property type="match status" value="1"/>
</dbReference>
<dbReference type="Proteomes" id="UP001595952">
    <property type="component" value="Unassembled WGS sequence"/>
</dbReference>
<proteinExistence type="predicted"/>
<dbReference type="EMBL" id="JBHSEI010000007">
    <property type="protein sequence ID" value="MFC4638871.1"/>
    <property type="molecule type" value="Genomic_DNA"/>
</dbReference>